<sequence length="324" mass="37219">MDNLVIQALGKINMGILIIDRQLKVILWNGWLERFTGKSKDEVIGRNLLEVCPRFKLNMYQNILQNALYQGQSRFCSSALHKAFILPKENEDEHFYKQNMHVEPLYENGRNYAMIQISDMTNTSTRVYKLKNLIKELDVEYNKVKISEKISKHLSMHDSLTGLPNRRAFNERLIWAINHAERSEGRLAVLFVDTDGFKQINDTYGHEVGDQVLVETAKRLKENIRSTDSVARLSGDEFSIILNQLNDDHDAEVVCEKLGTAFVAPIEVSGNFIHLSLSIGISVYPRHGEEPAELLRYADQAMYRIKKNGKSGYAMYDSQRDQYG</sequence>
<evidence type="ECO:0000313" key="3">
    <source>
        <dbReference type="EMBL" id="MDR6721766.1"/>
    </source>
</evidence>
<proteinExistence type="predicted"/>
<protein>
    <submittedName>
        <fullName evidence="3">Diguanylate cyclase (GGDEF)-like protein/PAS domain S-box-containing protein</fullName>
    </submittedName>
</protein>
<dbReference type="NCBIfam" id="TIGR00254">
    <property type="entry name" value="GGDEF"/>
    <property type="match status" value="1"/>
</dbReference>
<accession>A0AAP5GYP5</accession>
<dbReference type="CDD" id="cd00130">
    <property type="entry name" value="PAS"/>
    <property type="match status" value="1"/>
</dbReference>
<dbReference type="InterPro" id="IPR035965">
    <property type="entry name" value="PAS-like_dom_sf"/>
</dbReference>
<dbReference type="PANTHER" id="PTHR46663">
    <property type="entry name" value="DIGUANYLATE CYCLASE DGCT-RELATED"/>
    <property type="match status" value="1"/>
</dbReference>
<dbReference type="InterPro" id="IPR029787">
    <property type="entry name" value="Nucleotide_cyclase"/>
</dbReference>
<dbReference type="FunFam" id="3.30.70.270:FF:000001">
    <property type="entry name" value="Diguanylate cyclase domain protein"/>
    <property type="match status" value="1"/>
</dbReference>
<dbReference type="NCBIfam" id="TIGR00229">
    <property type="entry name" value="sensory_box"/>
    <property type="match status" value="1"/>
</dbReference>
<feature type="domain" description="PAS" evidence="1">
    <location>
        <begin position="1"/>
        <end position="71"/>
    </location>
</feature>
<evidence type="ECO:0000313" key="4">
    <source>
        <dbReference type="Proteomes" id="UP001254832"/>
    </source>
</evidence>
<dbReference type="Pfam" id="PF00990">
    <property type="entry name" value="GGDEF"/>
    <property type="match status" value="1"/>
</dbReference>
<dbReference type="Gene3D" id="3.30.450.20">
    <property type="entry name" value="PAS domain"/>
    <property type="match status" value="1"/>
</dbReference>
<gene>
    <name evidence="3" type="ORF">J2W91_000214</name>
</gene>
<dbReference type="InterPro" id="IPR052163">
    <property type="entry name" value="DGC-Regulatory_Protein"/>
</dbReference>
<dbReference type="RefSeq" id="WP_310135901.1">
    <property type="nucleotide sequence ID" value="NZ_JAVDTR010000001.1"/>
</dbReference>
<dbReference type="SUPFAM" id="SSF55785">
    <property type="entry name" value="PYP-like sensor domain (PAS domain)"/>
    <property type="match status" value="1"/>
</dbReference>
<reference evidence="3" key="1">
    <citation type="submission" date="2023-07" db="EMBL/GenBank/DDBJ databases">
        <title>Sorghum-associated microbial communities from plants grown in Nebraska, USA.</title>
        <authorList>
            <person name="Schachtman D."/>
        </authorList>
    </citation>
    <scope>NUCLEOTIDE SEQUENCE</scope>
    <source>
        <strain evidence="3">BE80</strain>
    </source>
</reference>
<dbReference type="SMART" id="SM00091">
    <property type="entry name" value="PAS"/>
    <property type="match status" value="1"/>
</dbReference>
<dbReference type="PANTHER" id="PTHR46663:SF3">
    <property type="entry name" value="SLL0267 PROTEIN"/>
    <property type="match status" value="1"/>
</dbReference>
<organism evidence="3 4">
    <name type="scientific">Paenibacillus amylolyticus</name>
    <dbReference type="NCBI Taxonomy" id="1451"/>
    <lineage>
        <taxon>Bacteria</taxon>
        <taxon>Bacillati</taxon>
        <taxon>Bacillota</taxon>
        <taxon>Bacilli</taxon>
        <taxon>Bacillales</taxon>
        <taxon>Paenibacillaceae</taxon>
        <taxon>Paenibacillus</taxon>
    </lineage>
</organism>
<dbReference type="Pfam" id="PF00989">
    <property type="entry name" value="PAS"/>
    <property type="match status" value="1"/>
</dbReference>
<dbReference type="AlphaFoldDB" id="A0AAP5GYP5"/>
<evidence type="ECO:0000259" key="1">
    <source>
        <dbReference type="PROSITE" id="PS50112"/>
    </source>
</evidence>
<comment type="caution">
    <text evidence="3">The sequence shown here is derived from an EMBL/GenBank/DDBJ whole genome shotgun (WGS) entry which is preliminary data.</text>
</comment>
<dbReference type="InterPro" id="IPR000014">
    <property type="entry name" value="PAS"/>
</dbReference>
<dbReference type="InterPro" id="IPR043128">
    <property type="entry name" value="Rev_trsase/Diguanyl_cyclase"/>
</dbReference>
<dbReference type="Proteomes" id="UP001254832">
    <property type="component" value="Unassembled WGS sequence"/>
</dbReference>
<dbReference type="Gene3D" id="3.30.70.270">
    <property type="match status" value="1"/>
</dbReference>
<feature type="domain" description="GGDEF" evidence="2">
    <location>
        <begin position="185"/>
        <end position="318"/>
    </location>
</feature>
<dbReference type="SMART" id="SM00267">
    <property type="entry name" value="GGDEF"/>
    <property type="match status" value="1"/>
</dbReference>
<dbReference type="InterPro" id="IPR013767">
    <property type="entry name" value="PAS_fold"/>
</dbReference>
<dbReference type="GO" id="GO:0006355">
    <property type="term" value="P:regulation of DNA-templated transcription"/>
    <property type="evidence" value="ECO:0007669"/>
    <property type="project" value="InterPro"/>
</dbReference>
<dbReference type="CDD" id="cd01949">
    <property type="entry name" value="GGDEF"/>
    <property type="match status" value="1"/>
</dbReference>
<evidence type="ECO:0000259" key="2">
    <source>
        <dbReference type="PROSITE" id="PS50887"/>
    </source>
</evidence>
<dbReference type="EMBL" id="JAVDTR010000001">
    <property type="protein sequence ID" value="MDR6721766.1"/>
    <property type="molecule type" value="Genomic_DNA"/>
</dbReference>
<name>A0AAP5GYP5_PAEAM</name>
<dbReference type="PROSITE" id="PS50887">
    <property type="entry name" value="GGDEF"/>
    <property type="match status" value="1"/>
</dbReference>
<dbReference type="SUPFAM" id="SSF55073">
    <property type="entry name" value="Nucleotide cyclase"/>
    <property type="match status" value="1"/>
</dbReference>
<dbReference type="InterPro" id="IPR000160">
    <property type="entry name" value="GGDEF_dom"/>
</dbReference>
<dbReference type="PROSITE" id="PS50112">
    <property type="entry name" value="PAS"/>
    <property type="match status" value="1"/>
</dbReference>